<evidence type="ECO:0000256" key="2">
    <source>
        <dbReference type="ARBA" id="ARBA00022679"/>
    </source>
</evidence>
<dbReference type="CDD" id="cd02440">
    <property type="entry name" value="AdoMet_MTases"/>
    <property type="match status" value="1"/>
</dbReference>
<dbReference type="SUPFAM" id="SSF53335">
    <property type="entry name" value="S-adenosyl-L-methionine-dependent methyltransferases"/>
    <property type="match status" value="1"/>
</dbReference>
<evidence type="ECO:0000256" key="1">
    <source>
        <dbReference type="ARBA" id="ARBA00022603"/>
    </source>
</evidence>
<evidence type="ECO:0000313" key="5">
    <source>
        <dbReference type="Proteomes" id="UP000502035"/>
    </source>
</evidence>
<dbReference type="AlphaFoldDB" id="A0A6G7YHI6"/>
<keyword evidence="1 4" id="KW-0489">Methyltransferase</keyword>
<reference evidence="4 5" key="1">
    <citation type="submission" date="2020-03" db="EMBL/GenBank/DDBJ databases">
        <title>Nocardioides sp. nov., isolated from fish.</title>
        <authorList>
            <person name="Hyun D.-W."/>
            <person name="Bae J.-W."/>
        </authorList>
    </citation>
    <scope>NUCLEOTIDE SEQUENCE [LARGE SCALE GENOMIC DNA]</scope>
    <source>
        <strain evidence="4 5">HDW12A</strain>
    </source>
</reference>
<dbReference type="PANTHER" id="PTHR43861:SF1">
    <property type="entry name" value="TRANS-ACONITATE 2-METHYLTRANSFERASE"/>
    <property type="match status" value="1"/>
</dbReference>
<evidence type="ECO:0000259" key="3">
    <source>
        <dbReference type="Pfam" id="PF13649"/>
    </source>
</evidence>
<dbReference type="KEGG" id="npi:G7071_13320"/>
<gene>
    <name evidence="4" type="ORF">G7071_13320</name>
</gene>
<keyword evidence="2 4" id="KW-0808">Transferase</keyword>
<dbReference type="RefSeq" id="WP_166319536.1">
    <property type="nucleotide sequence ID" value="NZ_CP049866.1"/>
</dbReference>
<sequence length="244" mass="26596">MATREWDATTYDALPLPHEQWGQRVLGRMRLVGDERVLDAGCGTGRDGAALLTRWPHVHLIGVDGSQQMINAARDRLGPRAELHVADLTRPLPIAEPVDAVMSVAALHWISDHDLLFANLAAVMRPGARLTSDCGGQGQLAVMTAALVEVTGSGKFGTSFKGVDETRASLERAGFAVEDVRLRPDPLRLDDPDLLETYLAAVNLGSHLAALPEDEHADFVRRVRLAMTEPVIDYVRLEIDAIRS</sequence>
<name>A0A6G7YHI6_9ACTN</name>
<organism evidence="4 5">
    <name type="scientific">Nocardioides piscis</name>
    <dbReference type="NCBI Taxonomy" id="2714938"/>
    <lineage>
        <taxon>Bacteria</taxon>
        <taxon>Bacillati</taxon>
        <taxon>Actinomycetota</taxon>
        <taxon>Actinomycetes</taxon>
        <taxon>Propionibacteriales</taxon>
        <taxon>Nocardioidaceae</taxon>
        <taxon>Nocardioides</taxon>
    </lineage>
</organism>
<dbReference type="Pfam" id="PF13649">
    <property type="entry name" value="Methyltransf_25"/>
    <property type="match status" value="1"/>
</dbReference>
<dbReference type="InterPro" id="IPR029063">
    <property type="entry name" value="SAM-dependent_MTases_sf"/>
</dbReference>
<dbReference type="GO" id="GO:0032259">
    <property type="term" value="P:methylation"/>
    <property type="evidence" value="ECO:0007669"/>
    <property type="project" value="UniProtKB-KW"/>
</dbReference>
<feature type="domain" description="Methyltransferase" evidence="3">
    <location>
        <begin position="37"/>
        <end position="127"/>
    </location>
</feature>
<protein>
    <submittedName>
        <fullName evidence="4">Methyltransferase domain-containing protein</fullName>
    </submittedName>
</protein>
<proteinExistence type="predicted"/>
<dbReference type="GO" id="GO:0008168">
    <property type="term" value="F:methyltransferase activity"/>
    <property type="evidence" value="ECO:0007669"/>
    <property type="project" value="UniProtKB-KW"/>
</dbReference>
<dbReference type="EMBL" id="CP049866">
    <property type="protein sequence ID" value="QIK76263.1"/>
    <property type="molecule type" value="Genomic_DNA"/>
</dbReference>
<dbReference type="Proteomes" id="UP000502035">
    <property type="component" value="Chromosome"/>
</dbReference>
<dbReference type="InterPro" id="IPR041698">
    <property type="entry name" value="Methyltransf_25"/>
</dbReference>
<dbReference type="Gene3D" id="3.40.50.150">
    <property type="entry name" value="Vaccinia Virus protein VP39"/>
    <property type="match status" value="1"/>
</dbReference>
<accession>A0A6G7YHI6</accession>
<keyword evidence="5" id="KW-1185">Reference proteome</keyword>
<dbReference type="PANTHER" id="PTHR43861">
    <property type="entry name" value="TRANS-ACONITATE 2-METHYLTRANSFERASE-RELATED"/>
    <property type="match status" value="1"/>
</dbReference>
<evidence type="ECO:0000313" key="4">
    <source>
        <dbReference type="EMBL" id="QIK76263.1"/>
    </source>
</evidence>